<organism evidence="3 4">
    <name type="scientific">Polyrhizophydium stewartii</name>
    <dbReference type="NCBI Taxonomy" id="2732419"/>
    <lineage>
        <taxon>Eukaryota</taxon>
        <taxon>Fungi</taxon>
        <taxon>Fungi incertae sedis</taxon>
        <taxon>Chytridiomycota</taxon>
        <taxon>Chytridiomycota incertae sedis</taxon>
        <taxon>Chytridiomycetes</taxon>
        <taxon>Rhizophydiales</taxon>
        <taxon>Rhizophydiales incertae sedis</taxon>
        <taxon>Polyrhizophydium</taxon>
    </lineage>
</organism>
<feature type="transmembrane region" description="Helical" evidence="2">
    <location>
        <begin position="166"/>
        <end position="186"/>
    </location>
</feature>
<dbReference type="Proteomes" id="UP001527925">
    <property type="component" value="Unassembled WGS sequence"/>
</dbReference>
<feature type="transmembrane region" description="Helical" evidence="2">
    <location>
        <begin position="24"/>
        <end position="46"/>
    </location>
</feature>
<keyword evidence="2" id="KW-1133">Transmembrane helix</keyword>
<evidence type="ECO:0000313" key="3">
    <source>
        <dbReference type="EMBL" id="KAL2913889.1"/>
    </source>
</evidence>
<sequence length="351" mass="38331">MGWFFETHPFLDLVRPRFIYPIEYAALTCEIVGLAFSIVNTGYLIVKIRHASATHLLIGLLVASVAVSVMIISHMFMFYLTPTPAALTSTTWSCLTAQIAFVYVEIEAVRIFVPNVDMRLVNALRVVNGAVILACATPSLFRGPILIDMSVQSPLSAWYQATTTVWSSYVNIFDVSTCAFIAWRIYLLSRQSMQSLGNCDNSSVAVSMVNNAAHAKSAASRPQRGPVMAQIHRDFAIRVRITVISLLLFLSIVIFSIFAGLWYYYYLYAPISLENMLYACATVQIGLGVAGPHVAFISVMFYNVGQIVLASQGKLTSRAGSRGSKSGPKSVRTAEKATPPAKTASAVASEI</sequence>
<name>A0ABR4N320_9FUNG</name>
<feature type="transmembrane region" description="Helical" evidence="2">
    <location>
        <begin position="276"/>
        <end position="302"/>
    </location>
</feature>
<evidence type="ECO:0008006" key="5">
    <source>
        <dbReference type="Google" id="ProtNLM"/>
    </source>
</evidence>
<dbReference type="EMBL" id="JADGIZ020000040">
    <property type="protein sequence ID" value="KAL2913889.1"/>
    <property type="molecule type" value="Genomic_DNA"/>
</dbReference>
<keyword evidence="2" id="KW-0472">Membrane</keyword>
<keyword evidence="4" id="KW-1185">Reference proteome</keyword>
<feature type="transmembrane region" description="Helical" evidence="2">
    <location>
        <begin position="126"/>
        <end position="146"/>
    </location>
</feature>
<feature type="transmembrane region" description="Helical" evidence="2">
    <location>
        <begin position="86"/>
        <end position="106"/>
    </location>
</feature>
<feature type="region of interest" description="Disordered" evidence="1">
    <location>
        <begin position="317"/>
        <end position="351"/>
    </location>
</feature>
<reference evidence="3 4" key="1">
    <citation type="submission" date="2023-09" db="EMBL/GenBank/DDBJ databases">
        <title>Pangenome analysis of Batrachochytrium dendrobatidis and related Chytrids.</title>
        <authorList>
            <person name="Yacoub M.N."/>
            <person name="Stajich J.E."/>
            <person name="James T.Y."/>
        </authorList>
    </citation>
    <scope>NUCLEOTIDE SEQUENCE [LARGE SCALE GENOMIC DNA]</scope>
    <source>
        <strain evidence="3 4">JEL0888</strain>
    </source>
</reference>
<evidence type="ECO:0000256" key="1">
    <source>
        <dbReference type="SAM" id="MobiDB-lite"/>
    </source>
</evidence>
<proteinExistence type="predicted"/>
<evidence type="ECO:0000256" key="2">
    <source>
        <dbReference type="SAM" id="Phobius"/>
    </source>
</evidence>
<feature type="transmembrane region" description="Helical" evidence="2">
    <location>
        <begin position="58"/>
        <end position="80"/>
    </location>
</feature>
<protein>
    <recommendedName>
        <fullName evidence="5">G protein-coupled receptor</fullName>
    </recommendedName>
</protein>
<comment type="caution">
    <text evidence="3">The sequence shown here is derived from an EMBL/GenBank/DDBJ whole genome shotgun (WGS) entry which is preliminary data.</text>
</comment>
<feature type="compositionally biased region" description="Low complexity" evidence="1">
    <location>
        <begin position="336"/>
        <end position="351"/>
    </location>
</feature>
<gene>
    <name evidence="3" type="ORF">HK105_206623</name>
</gene>
<feature type="transmembrane region" description="Helical" evidence="2">
    <location>
        <begin position="241"/>
        <end position="264"/>
    </location>
</feature>
<accession>A0ABR4N320</accession>
<evidence type="ECO:0000313" key="4">
    <source>
        <dbReference type="Proteomes" id="UP001527925"/>
    </source>
</evidence>
<keyword evidence="2" id="KW-0812">Transmembrane</keyword>